<evidence type="ECO:0000256" key="2">
    <source>
        <dbReference type="ARBA" id="ARBA00022840"/>
    </source>
</evidence>
<evidence type="ECO:0000313" key="6">
    <source>
        <dbReference type="EMBL" id="KAK8841493.1"/>
    </source>
</evidence>
<dbReference type="InterPro" id="IPR000719">
    <property type="entry name" value="Prot_kinase_dom"/>
</dbReference>
<dbReference type="SMART" id="SM00671">
    <property type="entry name" value="SEL1"/>
    <property type="match status" value="17"/>
</dbReference>
<dbReference type="SUPFAM" id="SSF81901">
    <property type="entry name" value="HCP-like"/>
    <property type="match status" value="4"/>
</dbReference>
<dbReference type="PROSITE" id="PS50011">
    <property type="entry name" value="PROTEIN_KINASE_DOM"/>
    <property type="match status" value="1"/>
</dbReference>
<protein>
    <recommendedName>
        <fullName evidence="5">Protein kinase domain-containing protein</fullName>
    </recommendedName>
</protein>
<dbReference type="PANTHER" id="PTHR11102">
    <property type="entry name" value="SEL-1-LIKE PROTEIN"/>
    <property type="match status" value="1"/>
</dbReference>
<evidence type="ECO:0000259" key="5">
    <source>
        <dbReference type="PROSITE" id="PS50011"/>
    </source>
</evidence>
<feature type="binding site" evidence="4">
    <location>
        <position position="233"/>
    </location>
    <ligand>
        <name>ATP</name>
        <dbReference type="ChEBI" id="CHEBI:30616"/>
    </ligand>
</feature>
<dbReference type="SUPFAM" id="SSF56112">
    <property type="entry name" value="Protein kinase-like (PK-like)"/>
    <property type="match status" value="1"/>
</dbReference>
<dbReference type="InterPro" id="IPR011990">
    <property type="entry name" value="TPR-like_helical_dom_sf"/>
</dbReference>
<evidence type="ECO:0000313" key="7">
    <source>
        <dbReference type="Proteomes" id="UP001470230"/>
    </source>
</evidence>
<dbReference type="InterPro" id="IPR017441">
    <property type="entry name" value="Protein_kinase_ATP_BS"/>
</dbReference>
<dbReference type="InterPro" id="IPR008271">
    <property type="entry name" value="Ser/Thr_kinase_AS"/>
</dbReference>
<organism evidence="6 7">
    <name type="scientific">Tritrichomonas musculus</name>
    <dbReference type="NCBI Taxonomy" id="1915356"/>
    <lineage>
        <taxon>Eukaryota</taxon>
        <taxon>Metamonada</taxon>
        <taxon>Parabasalia</taxon>
        <taxon>Tritrichomonadida</taxon>
        <taxon>Tritrichomonadidae</taxon>
        <taxon>Tritrichomonas</taxon>
    </lineage>
</organism>
<dbReference type="CDD" id="cd00180">
    <property type="entry name" value="PKc"/>
    <property type="match status" value="1"/>
</dbReference>
<dbReference type="Proteomes" id="UP001470230">
    <property type="component" value="Unassembled WGS sequence"/>
</dbReference>
<comment type="similarity">
    <text evidence="3">Belongs to the sel-1 family.</text>
</comment>
<dbReference type="Pfam" id="PF08238">
    <property type="entry name" value="Sel1"/>
    <property type="match status" value="17"/>
</dbReference>
<feature type="domain" description="Protein kinase" evidence="5">
    <location>
        <begin position="200"/>
        <end position="432"/>
    </location>
</feature>
<dbReference type="InterPro" id="IPR050767">
    <property type="entry name" value="Sel1_AlgK"/>
</dbReference>
<dbReference type="SMART" id="SM00220">
    <property type="entry name" value="S_TKc"/>
    <property type="match status" value="1"/>
</dbReference>
<comment type="caution">
    <text evidence="6">The sequence shown here is derived from an EMBL/GenBank/DDBJ whole genome shotgun (WGS) entry which is preliminary data.</text>
</comment>
<evidence type="ECO:0000256" key="3">
    <source>
        <dbReference type="ARBA" id="ARBA00038101"/>
    </source>
</evidence>
<proteinExistence type="inferred from homology"/>
<evidence type="ECO:0000256" key="4">
    <source>
        <dbReference type="PROSITE-ProRule" id="PRU10141"/>
    </source>
</evidence>
<dbReference type="PANTHER" id="PTHR11102:SF160">
    <property type="entry name" value="ERAD-ASSOCIATED E3 UBIQUITIN-PROTEIN LIGASE COMPONENT HRD3"/>
    <property type="match status" value="1"/>
</dbReference>
<keyword evidence="7" id="KW-1185">Reference proteome</keyword>
<dbReference type="Gene3D" id="1.25.40.10">
    <property type="entry name" value="Tetratricopeptide repeat domain"/>
    <property type="match status" value="5"/>
</dbReference>
<dbReference type="PROSITE" id="PS00107">
    <property type="entry name" value="PROTEIN_KINASE_ATP"/>
    <property type="match status" value="1"/>
</dbReference>
<dbReference type="Pfam" id="PF00069">
    <property type="entry name" value="Pkinase"/>
    <property type="match status" value="1"/>
</dbReference>
<dbReference type="PROSITE" id="PS00108">
    <property type="entry name" value="PROTEIN_KINASE_ST"/>
    <property type="match status" value="1"/>
</dbReference>
<keyword evidence="1 4" id="KW-0547">Nucleotide-binding</keyword>
<dbReference type="EMBL" id="JAPFFF010000041">
    <property type="protein sequence ID" value="KAK8841493.1"/>
    <property type="molecule type" value="Genomic_DNA"/>
</dbReference>
<sequence length="1196" mass="140487">MIENFFAIYDGFKNNTIKALNKNFDKIIKKYTFLNIFQQFDKKQNYDLFQNYIESAAVIIAQNRPSRQHIDDKYFIITFKNTIIIIKQDSLSFLNPLFQGNPNLTICFLSEVKDIFNQQIKISYKEVILDSILKDEISQLKSELQVNKLSKPMVNIWNVIKSCISCYLIKQSYQKANFDRMKYFNKNFLHPVFQMKKDEYVEIRNIGIGSSSFVNLIYHIEEERFFALKRPKKYEINAPNLIEREKKNYPKFNSPFFPIFYGTIEKENSIIIEFINGETLDNIGKLHLSKKEKYNIILQLIQSIQFLHHNHFIYRDLKPNNVMIDANKNLVLIDFDRLLNTDRITENTQFTNDFSSDFKAPEINSGNFSYECDIYSIGLMIYYIMSEKRPSLKNSLECFENNSILKEIYLECTEIVPQVRPTIDELLELFYLEYNEAKYDLKIEIKFDPNCSIKDQIPLLISLAEQLNNSDAQFRLGLYFEDENDVEHNINKAIYYYTLASINNHPEAQFNLGMIYCQEKYLCRNITKAIHYLTLSASHYLEAQYRLGLMYYLPLYIPQDYDKAIYYLSLAANNNHPNAQNYLGFIYYSGECVKQDMNAALKYFYLAAQNNVSESQFQLGLMYHCGIGVEKNIENALYYYSKAADQNNMFALFNIGTIYERGEVIMKDMNKAINYYTRSADQGYALALHSLGVIYEKGIYIKQDIGKAIHYYLFAASQKNADAQYNLGLLYEKGMKIKKDITQAIYYYTLAAEQNHQDAQCNLGLIYEQGIYVQRDINKAIHYYNLAAKQNNPRAQYYLGCIYSYKKYVPVDISLSIYYLKLASNQNDVNAQVLLGEIYLKDIYVKKDIEKAIGYFTLAANQNSPIALLYLASIYFDNTYFRKDKKKSLYYFQLSAEQKYPPAFYNLGLIYEYGYDKRDINKAIHFYTLAANQNYKEAQFKLGKIYLIGKYFEKNIKKAIYYLTLSSKNNNIESNFILGCLYHEEIYVECDIYKSIKFYKEASSFNNFFAKNNLGIIYKNGFKNIIKPNLGLAIEYFNEAYKNNDNNIKRLIPLYNLAHLYLYNDSIDNNNNKSIKLLIQLYKMEFPSAIFLLCIALIKEYGFDNKAIMDGFRKHGGINKKIEFEINQIIKFNNLNVFLVYEEQYLRYKALDILFDHNHKPFFNGQVKKTKNSIIKPDLSPLFYEGFGKDLIDVLQ</sequence>
<evidence type="ECO:0000256" key="1">
    <source>
        <dbReference type="ARBA" id="ARBA00022741"/>
    </source>
</evidence>
<dbReference type="InterPro" id="IPR011009">
    <property type="entry name" value="Kinase-like_dom_sf"/>
</dbReference>
<accession>A0ABR2H5L5</accession>
<dbReference type="InterPro" id="IPR006597">
    <property type="entry name" value="Sel1-like"/>
</dbReference>
<reference evidence="6 7" key="1">
    <citation type="submission" date="2024-04" db="EMBL/GenBank/DDBJ databases">
        <title>Tritrichomonas musculus Genome.</title>
        <authorList>
            <person name="Alves-Ferreira E."/>
            <person name="Grigg M."/>
            <person name="Lorenzi H."/>
            <person name="Galac M."/>
        </authorList>
    </citation>
    <scope>NUCLEOTIDE SEQUENCE [LARGE SCALE GENOMIC DNA]</scope>
    <source>
        <strain evidence="6 7">EAF2021</strain>
    </source>
</reference>
<dbReference type="Gene3D" id="1.10.510.10">
    <property type="entry name" value="Transferase(Phosphotransferase) domain 1"/>
    <property type="match status" value="1"/>
</dbReference>
<gene>
    <name evidence="6" type="ORF">M9Y10_027112</name>
</gene>
<name>A0ABR2H5L5_9EUKA</name>
<keyword evidence="2 4" id="KW-0067">ATP-binding</keyword>